<dbReference type="GeneID" id="10894780"/>
<dbReference type="EMBL" id="JF744988">
    <property type="protein sequence ID" value="AEF57311.1"/>
    <property type="molecule type" value="Genomic_DNA"/>
</dbReference>
<accession>F6M8C4</accession>
<protein>
    <submittedName>
        <fullName evidence="1">Uncharacterized protein</fullName>
    </submittedName>
</protein>
<evidence type="ECO:0000313" key="2">
    <source>
        <dbReference type="Proteomes" id="UP000009244"/>
    </source>
</evidence>
<dbReference type="RefSeq" id="YP_004539073.1">
    <property type="nucleotide sequence ID" value="NC_015584.1"/>
</dbReference>
<name>F6M8C4_9CAUD</name>
<gene>
    <name evidence="1" type="primary">141</name>
    <name evidence="1" type="ORF">SEA_FAITH1_141</name>
</gene>
<evidence type="ECO:0000313" key="1">
    <source>
        <dbReference type="EMBL" id="AEF57311.1"/>
    </source>
</evidence>
<keyword evidence="2" id="KW-1185">Reference proteome</keyword>
<proteinExistence type="predicted"/>
<reference evidence="1 2" key="1">
    <citation type="journal article" date="2012" name="J. Virol.">
        <title>Complete Genome Sequences of 138 Mycobacteriophages.</title>
        <authorList>
            <consortium name="the Science Education Alliance Phage Hunters Advancing Genomics and Evolutionary Science Program"/>
            <consortium name="the KwaZulu-Natal Research Institute for Tuberculosis and HIV Mycobacterial Genetics Course Students"/>
            <consortium name="the Phage Hunters Integrating Research and Education Program"/>
            <person name="Hatfull G.F."/>
        </authorList>
    </citation>
    <scope>NUCLEOTIDE SEQUENCE [LARGE SCALE GENOMIC DNA]</scope>
</reference>
<organism evidence="1 2">
    <name type="scientific">Mycobacterium phage Faith1</name>
    <dbReference type="NCBI Taxonomy" id="2920893"/>
    <lineage>
        <taxon>Viruses</taxon>
        <taxon>Duplodnaviria</taxon>
        <taxon>Heunggongvirae</taxon>
        <taxon>Uroviricota</taxon>
        <taxon>Caudoviricetes</taxon>
        <taxon>Vilmaviridae</taxon>
        <taxon>Lclasvirinae</taxon>
        <taxon>Faithunavirus</taxon>
        <taxon>Faithunavirus faith1</taxon>
    </lineage>
</organism>
<sequence>MAVSRCSVCPGCVAVRLCAARAAKRWLAVCSVLKSCSVPNP</sequence>
<dbReference type="Proteomes" id="UP000009244">
    <property type="component" value="Segment"/>
</dbReference>
<dbReference type="KEGG" id="vg:10894780"/>